<dbReference type="GO" id="GO:0016787">
    <property type="term" value="F:hydrolase activity"/>
    <property type="evidence" value="ECO:0007669"/>
    <property type="project" value="InterPro"/>
</dbReference>
<sequence>MSLCPDCVKSVRHEGTPTGKFENIGGVNCYVATPTGDYPKDRVLLYLADALGLHFNAQLLMDDFANNGYMTIGPDYLYGEPVPESILTNFDQAIVKKWVSEHTQERTRPHLDKVINALKEQGITKFAATGYCFGGRYVFDLSFEHIIDVAITSHPSLLKLPDLEKYASVSKAPLLINSCTVDGQFPPEMQAKADEILGGGKYAYGYRREYFEGCTHGFAVRGDLSDPLVKAAKEGAFTAAVEWLKLYF</sequence>
<feature type="domain" description="Dienelactone hydrolase" evidence="1">
    <location>
        <begin position="28"/>
        <end position="247"/>
    </location>
</feature>
<dbReference type="PANTHER" id="PTHR17630">
    <property type="entry name" value="DIENELACTONE HYDROLASE"/>
    <property type="match status" value="1"/>
</dbReference>
<dbReference type="Gene3D" id="3.40.50.1820">
    <property type="entry name" value="alpha/beta hydrolase"/>
    <property type="match status" value="1"/>
</dbReference>
<dbReference type="AlphaFoldDB" id="A0A0C2X8H6"/>
<dbReference type="Pfam" id="PF01738">
    <property type="entry name" value="DLH"/>
    <property type="match status" value="1"/>
</dbReference>
<evidence type="ECO:0000313" key="3">
    <source>
        <dbReference type="Proteomes" id="UP000054549"/>
    </source>
</evidence>
<dbReference type="SUPFAM" id="SSF53474">
    <property type="entry name" value="alpha/beta-Hydrolases"/>
    <property type="match status" value="1"/>
</dbReference>
<dbReference type="STRING" id="946122.A0A0C2X8H6"/>
<protein>
    <recommendedName>
        <fullName evidence="1">Dienelactone hydrolase domain-containing protein</fullName>
    </recommendedName>
</protein>
<dbReference type="EMBL" id="KN818241">
    <property type="protein sequence ID" value="KIL65606.1"/>
    <property type="molecule type" value="Genomic_DNA"/>
</dbReference>
<dbReference type="InParanoid" id="A0A0C2X8H6"/>
<keyword evidence="3" id="KW-1185">Reference proteome</keyword>
<dbReference type="Proteomes" id="UP000054549">
    <property type="component" value="Unassembled WGS sequence"/>
</dbReference>
<proteinExistence type="predicted"/>
<reference evidence="2 3" key="1">
    <citation type="submission" date="2014-04" db="EMBL/GenBank/DDBJ databases">
        <title>Evolutionary Origins and Diversification of the Mycorrhizal Mutualists.</title>
        <authorList>
            <consortium name="DOE Joint Genome Institute"/>
            <consortium name="Mycorrhizal Genomics Consortium"/>
            <person name="Kohler A."/>
            <person name="Kuo A."/>
            <person name="Nagy L.G."/>
            <person name="Floudas D."/>
            <person name="Copeland A."/>
            <person name="Barry K.W."/>
            <person name="Cichocki N."/>
            <person name="Veneault-Fourrey C."/>
            <person name="LaButti K."/>
            <person name="Lindquist E.A."/>
            <person name="Lipzen A."/>
            <person name="Lundell T."/>
            <person name="Morin E."/>
            <person name="Murat C."/>
            <person name="Riley R."/>
            <person name="Ohm R."/>
            <person name="Sun H."/>
            <person name="Tunlid A."/>
            <person name="Henrissat B."/>
            <person name="Grigoriev I.V."/>
            <person name="Hibbett D.S."/>
            <person name="Martin F."/>
        </authorList>
    </citation>
    <scope>NUCLEOTIDE SEQUENCE [LARGE SCALE GENOMIC DNA]</scope>
    <source>
        <strain evidence="2 3">Koide BX008</strain>
    </source>
</reference>
<dbReference type="OrthoDB" id="17560at2759"/>
<dbReference type="HOGENOM" id="CLU_054590_2_2_1"/>
<evidence type="ECO:0000313" key="2">
    <source>
        <dbReference type="EMBL" id="KIL65606.1"/>
    </source>
</evidence>
<accession>A0A0C2X8H6</accession>
<gene>
    <name evidence="2" type="ORF">M378DRAFT_161915</name>
</gene>
<organism evidence="2 3">
    <name type="scientific">Amanita muscaria (strain Koide BX008)</name>
    <dbReference type="NCBI Taxonomy" id="946122"/>
    <lineage>
        <taxon>Eukaryota</taxon>
        <taxon>Fungi</taxon>
        <taxon>Dikarya</taxon>
        <taxon>Basidiomycota</taxon>
        <taxon>Agaricomycotina</taxon>
        <taxon>Agaricomycetes</taxon>
        <taxon>Agaricomycetidae</taxon>
        <taxon>Agaricales</taxon>
        <taxon>Pluteineae</taxon>
        <taxon>Amanitaceae</taxon>
        <taxon>Amanita</taxon>
    </lineage>
</organism>
<dbReference type="InterPro" id="IPR029058">
    <property type="entry name" value="AB_hydrolase_fold"/>
</dbReference>
<dbReference type="PANTHER" id="PTHR17630:SF44">
    <property type="entry name" value="PROTEIN AIM2"/>
    <property type="match status" value="1"/>
</dbReference>
<dbReference type="InterPro" id="IPR002925">
    <property type="entry name" value="Dienelactn_hydro"/>
</dbReference>
<evidence type="ECO:0000259" key="1">
    <source>
        <dbReference type="Pfam" id="PF01738"/>
    </source>
</evidence>
<name>A0A0C2X8H6_AMAMK</name>